<dbReference type="Proteomes" id="UP000622317">
    <property type="component" value="Unassembled WGS sequence"/>
</dbReference>
<comment type="caution">
    <text evidence="2">The sequence shown here is derived from an EMBL/GenBank/DDBJ whole genome shotgun (WGS) entry which is preliminary data.</text>
</comment>
<evidence type="ECO:0000313" key="2">
    <source>
        <dbReference type="EMBL" id="MBD5778850.1"/>
    </source>
</evidence>
<evidence type="ECO:0000313" key="3">
    <source>
        <dbReference type="Proteomes" id="UP000622317"/>
    </source>
</evidence>
<protein>
    <submittedName>
        <fullName evidence="2">DUF58 domain-containing protein</fullName>
    </submittedName>
</protein>
<keyword evidence="3" id="KW-1185">Reference proteome</keyword>
<evidence type="ECO:0000259" key="1">
    <source>
        <dbReference type="Pfam" id="PF01882"/>
    </source>
</evidence>
<name>A0A927F802_9BACT</name>
<dbReference type="AlphaFoldDB" id="A0A927F802"/>
<dbReference type="InterPro" id="IPR002881">
    <property type="entry name" value="DUF58"/>
</dbReference>
<gene>
    <name evidence="2" type="ORF">IEN85_05055</name>
</gene>
<organism evidence="2 3">
    <name type="scientific">Pelagicoccus enzymogenes</name>
    <dbReference type="NCBI Taxonomy" id="2773457"/>
    <lineage>
        <taxon>Bacteria</taxon>
        <taxon>Pseudomonadati</taxon>
        <taxon>Verrucomicrobiota</taxon>
        <taxon>Opitutia</taxon>
        <taxon>Puniceicoccales</taxon>
        <taxon>Pelagicoccaceae</taxon>
        <taxon>Pelagicoccus</taxon>
    </lineage>
</organism>
<proteinExistence type="predicted"/>
<dbReference type="PANTHER" id="PTHR33608:SF6">
    <property type="entry name" value="BLL2464 PROTEIN"/>
    <property type="match status" value="1"/>
</dbReference>
<dbReference type="PANTHER" id="PTHR33608">
    <property type="entry name" value="BLL2464 PROTEIN"/>
    <property type="match status" value="1"/>
</dbReference>
<sequence>MIEAEDLSELLRERWAKGSGLARKYRLNLRQPKVSGANGNWLGVGIGSSVDFQDHRPYAVGDDPRYINWQAYARSGEYTMKLYRDEVSPSVDLVLDASDSMGLSREKLGAAMELFYFCVESAVGQGAALKCYLLDEAGCRFLSLESLRGASWLELKGSQSRGLVPKFEAIPWRAQSARILISDFLYPGMPSELLSRFGMSASWKALLRVYSEAEANPDWNGGMKLVDSETAAERILYCDQAFLKSYRNNYDKHFSLWDEYAQRNAVAYFSVKDEDLLGEQLANSGILSGLIAV</sequence>
<dbReference type="RefSeq" id="WP_191615978.1">
    <property type="nucleotide sequence ID" value="NZ_JACYFG010000006.1"/>
</dbReference>
<feature type="domain" description="DUF58" evidence="1">
    <location>
        <begin position="54"/>
        <end position="103"/>
    </location>
</feature>
<reference evidence="2" key="1">
    <citation type="submission" date="2020-09" db="EMBL/GenBank/DDBJ databases">
        <title>Pelagicoccus enzymogenes sp. nov. with an EPS production, isolated from marine sediment.</title>
        <authorList>
            <person name="Feng X."/>
        </authorList>
    </citation>
    <scope>NUCLEOTIDE SEQUENCE</scope>
    <source>
        <strain evidence="2">NFK12</strain>
    </source>
</reference>
<dbReference type="Pfam" id="PF01882">
    <property type="entry name" value="DUF58"/>
    <property type="match status" value="1"/>
</dbReference>
<dbReference type="EMBL" id="JACYFG010000006">
    <property type="protein sequence ID" value="MBD5778850.1"/>
    <property type="molecule type" value="Genomic_DNA"/>
</dbReference>
<accession>A0A927F802</accession>